<dbReference type="EMBL" id="CP012023">
    <property type="protein sequence ID" value="ALI55668.1"/>
    <property type="molecule type" value="Genomic_DNA"/>
</dbReference>
<gene>
    <name evidence="1" type="ORF">IMCC12053_1721</name>
</gene>
<organism evidence="1 2">
    <name type="scientific">Celeribacter marinus</name>
    <dbReference type="NCBI Taxonomy" id="1397108"/>
    <lineage>
        <taxon>Bacteria</taxon>
        <taxon>Pseudomonadati</taxon>
        <taxon>Pseudomonadota</taxon>
        <taxon>Alphaproteobacteria</taxon>
        <taxon>Rhodobacterales</taxon>
        <taxon>Roseobacteraceae</taxon>
        <taxon>Celeribacter</taxon>
    </lineage>
</organism>
<evidence type="ECO:0000313" key="1">
    <source>
        <dbReference type="EMBL" id="ALI55668.1"/>
    </source>
</evidence>
<dbReference type="Proteomes" id="UP000064920">
    <property type="component" value="Chromosome"/>
</dbReference>
<sequence>MTQKTKKIEQLKDVAQVTLTLELGRLAQIRAEEVSFQSRLDALKDSAKQRSAQMQSVDDFDSAMRGGADAKWTAWLSDERRRVLRDMATIAERREVQFELTRRAFGKVEALKALAKKSASKP</sequence>
<protein>
    <submittedName>
        <fullName evidence="1">Uncharacterized protein</fullName>
    </submittedName>
</protein>
<evidence type="ECO:0000313" key="2">
    <source>
        <dbReference type="Proteomes" id="UP000064920"/>
    </source>
</evidence>
<proteinExistence type="predicted"/>
<dbReference type="RefSeq" id="WP_062217969.1">
    <property type="nucleotide sequence ID" value="NZ_CP012023.1"/>
</dbReference>
<reference evidence="1 2" key="1">
    <citation type="submission" date="2015-05" db="EMBL/GenBank/DDBJ databases">
        <authorList>
            <person name="Wang D.B."/>
            <person name="Wang M."/>
        </authorList>
    </citation>
    <scope>NUCLEOTIDE SEQUENCE [LARGE SCALE GENOMIC DNA]</scope>
    <source>
        <strain evidence="1 2">IMCC 12053</strain>
    </source>
</reference>
<dbReference type="STRING" id="1397108.IMCC12053_1721"/>
<dbReference type="OrthoDB" id="7874637at2"/>
<keyword evidence="2" id="KW-1185">Reference proteome</keyword>
<dbReference type="AlphaFoldDB" id="A0A0P0A532"/>
<name>A0A0P0A532_9RHOB</name>
<dbReference type="KEGG" id="cmar:IMCC12053_1721"/>
<dbReference type="PATRIC" id="fig|1397108.4.peg.1758"/>
<accession>A0A0P0A532</accession>